<dbReference type="Pfam" id="PF01547">
    <property type="entry name" value="SBP_bac_1"/>
    <property type="match status" value="1"/>
</dbReference>
<dbReference type="OrthoDB" id="9782846at2"/>
<dbReference type="InterPro" id="IPR006059">
    <property type="entry name" value="SBP"/>
</dbReference>
<keyword evidence="1" id="KW-0732">Signal</keyword>
<gene>
    <name evidence="2" type="ORF">D7M11_23165</name>
</gene>
<dbReference type="PROSITE" id="PS51257">
    <property type="entry name" value="PROKAR_LIPOPROTEIN"/>
    <property type="match status" value="1"/>
</dbReference>
<evidence type="ECO:0000313" key="2">
    <source>
        <dbReference type="EMBL" id="RKN78210.1"/>
    </source>
</evidence>
<reference evidence="2 3" key="1">
    <citation type="journal article" date="2007" name="Int. J. Syst. Evol. Microbiol.">
        <title>Paenibacillus ginsengarvi sp. nov., isolated from soil from ginseng cultivation.</title>
        <authorList>
            <person name="Yoon M.H."/>
            <person name="Ten L.N."/>
            <person name="Im W.T."/>
        </authorList>
    </citation>
    <scope>NUCLEOTIDE SEQUENCE [LARGE SCALE GENOMIC DNA]</scope>
    <source>
        <strain evidence="2 3">KCTC 13059</strain>
    </source>
</reference>
<dbReference type="InterPro" id="IPR050490">
    <property type="entry name" value="Bact_solute-bd_prot1"/>
</dbReference>
<dbReference type="Proteomes" id="UP000282311">
    <property type="component" value="Unassembled WGS sequence"/>
</dbReference>
<comment type="caution">
    <text evidence="2">The sequence shown here is derived from an EMBL/GenBank/DDBJ whole genome shotgun (WGS) entry which is preliminary data.</text>
</comment>
<dbReference type="Gene3D" id="3.40.190.10">
    <property type="entry name" value="Periplasmic binding protein-like II"/>
    <property type="match status" value="1"/>
</dbReference>
<accession>A0A3B0BZ59</accession>
<organism evidence="2 3">
    <name type="scientific">Paenibacillus ginsengarvi</name>
    <dbReference type="NCBI Taxonomy" id="400777"/>
    <lineage>
        <taxon>Bacteria</taxon>
        <taxon>Bacillati</taxon>
        <taxon>Bacillota</taxon>
        <taxon>Bacilli</taxon>
        <taxon>Bacillales</taxon>
        <taxon>Paenibacillaceae</taxon>
        <taxon>Paenibacillus</taxon>
    </lineage>
</organism>
<dbReference type="PANTHER" id="PTHR43649">
    <property type="entry name" value="ARABINOSE-BINDING PROTEIN-RELATED"/>
    <property type="match status" value="1"/>
</dbReference>
<keyword evidence="3" id="KW-1185">Reference proteome</keyword>
<name>A0A3B0BZ59_9BACL</name>
<dbReference type="EMBL" id="RBAH01000019">
    <property type="protein sequence ID" value="RKN78210.1"/>
    <property type="molecule type" value="Genomic_DNA"/>
</dbReference>
<evidence type="ECO:0000256" key="1">
    <source>
        <dbReference type="SAM" id="SignalP"/>
    </source>
</evidence>
<protein>
    <submittedName>
        <fullName evidence="2">Extracellular solute-binding protein</fullName>
    </submittedName>
</protein>
<dbReference type="RefSeq" id="WP_120749646.1">
    <property type="nucleotide sequence ID" value="NZ_RBAH01000019.1"/>
</dbReference>
<proteinExistence type="predicted"/>
<evidence type="ECO:0000313" key="3">
    <source>
        <dbReference type="Proteomes" id="UP000282311"/>
    </source>
</evidence>
<feature type="signal peptide" evidence="1">
    <location>
        <begin position="1"/>
        <end position="20"/>
    </location>
</feature>
<sequence length="430" mass="48020">MKRMQHKWIVLGMSMAVLLAGCGGKQTGAADEGEKKAAENREPVTLNFLYNGYSKELLEELKAKVEKQLPHIKLNVMLEGKGNMLEDVIGAGVSVDAIARAAGGLPGTLKDRLVTDLTPYMTKQKFDINRFSPGVLETVRSYSDKGEFLLMPYELNNSTLYYNKSLFDKFGVPYPTDDMTWDQVYDLTKKMTRVEAGIKYKGFKFSALNLAFRNQMGLPFIDPVTGKTPINTEPWKKWVESMVRFYEIPGNEPSAEDTANFFTNQTLAMMAGPSPLDLLPAAVQKGLDWDVVTLPHYEGMKGVGSQMNAPFYSIMPTSKHKDETFEVLAYIVSDEIQAANARKGHVPVLKDEKVLNDFGKDLDILKGKNVKAFYAEKIAKPVPTVINDGGIRSKLSSIIDTFVTSQQDLNSMLRKAEEDANKQIEEQNKK</sequence>
<feature type="chain" id="PRO_5039266906" evidence="1">
    <location>
        <begin position="21"/>
        <end position="430"/>
    </location>
</feature>
<dbReference type="AlphaFoldDB" id="A0A3B0BZ59"/>
<dbReference type="SUPFAM" id="SSF53850">
    <property type="entry name" value="Periplasmic binding protein-like II"/>
    <property type="match status" value="1"/>
</dbReference>
<dbReference type="PANTHER" id="PTHR43649:SF30">
    <property type="entry name" value="ABC TRANSPORTER SUBSTRATE-BINDING PROTEIN"/>
    <property type="match status" value="1"/>
</dbReference>